<gene>
    <name evidence="5" type="ORF">L1049_025736</name>
</gene>
<evidence type="ECO:0008006" key="7">
    <source>
        <dbReference type="Google" id="ProtNLM"/>
    </source>
</evidence>
<reference evidence="5 6" key="1">
    <citation type="journal article" date="2024" name="Plant J.">
        <title>Genome sequences and population genomics reveal climatic adaptation and genomic divergence between two closely related sweetgum species.</title>
        <authorList>
            <person name="Xu W.Q."/>
            <person name="Ren C.Q."/>
            <person name="Zhang X.Y."/>
            <person name="Comes H.P."/>
            <person name="Liu X.H."/>
            <person name="Li Y.G."/>
            <person name="Kettle C.J."/>
            <person name="Jalonen R."/>
            <person name="Gaisberger H."/>
            <person name="Ma Y.Z."/>
            <person name="Qiu Y.X."/>
        </authorList>
    </citation>
    <scope>NUCLEOTIDE SEQUENCE [LARGE SCALE GENOMIC DNA]</scope>
    <source>
        <strain evidence="5">Hangzhou</strain>
    </source>
</reference>
<comment type="subcellular location">
    <subcellularLocation>
        <location evidence="1">Membrane</location>
    </subcellularLocation>
</comment>
<accession>A0AAP0NBU2</accession>
<evidence type="ECO:0000256" key="2">
    <source>
        <dbReference type="ARBA" id="ARBA00022527"/>
    </source>
</evidence>
<evidence type="ECO:0000313" key="6">
    <source>
        <dbReference type="Proteomes" id="UP001415857"/>
    </source>
</evidence>
<evidence type="ECO:0000256" key="4">
    <source>
        <dbReference type="SAM" id="MobiDB-lite"/>
    </source>
</evidence>
<protein>
    <recommendedName>
        <fullName evidence="7">Serine/threonine protein kinase</fullName>
    </recommendedName>
</protein>
<dbReference type="PANTHER" id="PTHR47985">
    <property type="entry name" value="OS07G0668900 PROTEIN"/>
    <property type="match status" value="1"/>
</dbReference>
<dbReference type="Proteomes" id="UP001415857">
    <property type="component" value="Unassembled WGS sequence"/>
</dbReference>
<evidence type="ECO:0000256" key="3">
    <source>
        <dbReference type="ARBA" id="ARBA00023136"/>
    </source>
</evidence>
<feature type="region of interest" description="Disordered" evidence="4">
    <location>
        <begin position="104"/>
        <end position="128"/>
    </location>
</feature>
<keyword evidence="3" id="KW-0472">Membrane</keyword>
<sequence>MLNAVIYMQKMAGEKFPPTGTARMAIAQKTKPRAASHFSRPFLKDRRRFGQLVDPLLQGCFPVRSLHHAIAITAMCLQEQPTFRPLIGDIVVALEYLSSQTYSSASHKGGIRSPSSTSPSQPARHIFS</sequence>
<keyword evidence="2" id="KW-0723">Serine/threonine-protein kinase</keyword>
<comment type="caution">
    <text evidence="5">The sequence shown here is derived from an EMBL/GenBank/DDBJ whole genome shotgun (WGS) entry which is preliminary data.</text>
</comment>
<dbReference type="GO" id="GO:0004674">
    <property type="term" value="F:protein serine/threonine kinase activity"/>
    <property type="evidence" value="ECO:0007669"/>
    <property type="project" value="UniProtKB-KW"/>
</dbReference>
<evidence type="ECO:0000313" key="5">
    <source>
        <dbReference type="EMBL" id="KAK9270160.1"/>
    </source>
</evidence>
<dbReference type="AlphaFoldDB" id="A0AAP0NBU2"/>
<evidence type="ECO:0000256" key="1">
    <source>
        <dbReference type="ARBA" id="ARBA00004370"/>
    </source>
</evidence>
<keyword evidence="2" id="KW-0418">Kinase</keyword>
<dbReference type="GO" id="GO:0016020">
    <property type="term" value="C:membrane"/>
    <property type="evidence" value="ECO:0007669"/>
    <property type="project" value="UniProtKB-SubCell"/>
</dbReference>
<dbReference type="PANTHER" id="PTHR47985:SF3">
    <property type="entry name" value="SERINE_THREONINE-PROTEIN KINASE PBL21-RELATED"/>
    <property type="match status" value="1"/>
</dbReference>
<organism evidence="5 6">
    <name type="scientific">Liquidambar formosana</name>
    <name type="common">Formosan gum</name>
    <dbReference type="NCBI Taxonomy" id="63359"/>
    <lineage>
        <taxon>Eukaryota</taxon>
        <taxon>Viridiplantae</taxon>
        <taxon>Streptophyta</taxon>
        <taxon>Embryophyta</taxon>
        <taxon>Tracheophyta</taxon>
        <taxon>Spermatophyta</taxon>
        <taxon>Magnoliopsida</taxon>
        <taxon>eudicotyledons</taxon>
        <taxon>Gunneridae</taxon>
        <taxon>Pentapetalae</taxon>
        <taxon>Saxifragales</taxon>
        <taxon>Altingiaceae</taxon>
        <taxon>Liquidambar</taxon>
    </lineage>
</organism>
<keyword evidence="6" id="KW-1185">Reference proteome</keyword>
<proteinExistence type="predicted"/>
<dbReference type="EMBL" id="JBBPBK010000014">
    <property type="protein sequence ID" value="KAK9270160.1"/>
    <property type="molecule type" value="Genomic_DNA"/>
</dbReference>
<keyword evidence="2" id="KW-0808">Transferase</keyword>
<name>A0AAP0NBU2_LIQFO</name>